<dbReference type="Proteomes" id="UP000279909">
    <property type="component" value="Unassembled WGS sequence"/>
</dbReference>
<dbReference type="Gene3D" id="3.20.20.70">
    <property type="entry name" value="Aldolase class I"/>
    <property type="match status" value="1"/>
</dbReference>
<accession>A0A3M8HBY5</accession>
<comment type="caution">
    <text evidence="1">The sequence shown here is derived from an EMBL/GenBank/DDBJ whole genome shotgun (WGS) entry which is preliminary data.</text>
</comment>
<evidence type="ECO:0000313" key="1">
    <source>
        <dbReference type="EMBL" id="RNC99896.1"/>
    </source>
</evidence>
<sequence length="66" mass="7535">MDPDFVKAVRGPLPQINPMPTAGIDLENVDIWIRKMIVSLLESGEFNSLSKKRMILLRLQNTQQNI</sequence>
<keyword evidence="2" id="KW-1185">Reference proteome</keyword>
<organism evidence="1 2">
    <name type="scientific">Lysinibacillus halotolerans</name>
    <dbReference type="NCBI Taxonomy" id="1368476"/>
    <lineage>
        <taxon>Bacteria</taxon>
        <taxon>Bacillati</taxon>
        <taxon>Bacillota</taxon>
        <taxon>Bacilli</taxon>
        <taxon>Bacillales</taxon>
        <taxon>Bacillaceae</taxon>
        <taxon>Lysinibacillus</taxon>
    </lineage>
</organism>
<dbReference type="InterPro" id="IPR013785">
    <property type="entry name" value="Aldolase_TIM"/>
</dbReference>
<dbReference type="AlphaFoldDB" id="A0A3M8HBY5"/>
<dbReference type="EMBL" id="RHLQ01000011">
    <property type="protein sequence ID" value="RNC99896.1"/>
    <property type="molecule type" value="Genomic_DNA"/>
</dbReference>
<reference evidence="1 2" key="1">
    <citation type="journal article" date="2014" name="Int. J. Syst. Evol. Microbiol.">
        <title>Lysinibacillus halotolerans sp. nov., isolated from saline-alkaline soil.</title>
        <authorList>
            <person name="Kong D."/>
            <person name="Wang Y."/>
            <person name="Zhao B."/>
            <person name="Li Y."/>
            <person name="Song J."/>
            <person name="Zhai Y."/>
            <person name="Zhang C."/>
            <person name="Wang H."/>
            <person name="Chen X."/>
            <person name="Zhao B."/>
            <person name="Ruan Z."/>
        </authorList>
    </citation>
    <scope>NUCLEOTIDE SEQUENCE [LARGE SCALE GENOMIC DNA]</scope>
    <source>
        <strain evidence="1 2">MCCC 1A12703</strain>
    </source>
</reference>
<name>A0A3M8HBY5_9BACI</name>
<evidence type="ECO:0000313" key="2">
    <source>
        <dbReference type="Proteomes" id="UP000279909"/>
    </source>
</evidence>
<proteinExistence type="predicted"/>
<gene>
    <name evidence="1" type="ORF">EC501_06255</name>
</gene>
<protein>
    <submittedName>
        <fullName evidence="1">Uncharacterized protein</fullName>
    </submittedName>
</protein>